<accession>A0ABV4UBQ6</accession>
<evidence type="ECO:0000256" key="2">
    <source>
        <dbReference type="SAM" id="Phobius"/>
    </source>
</evidence>
<feature type="transmembrane region" description="Helical" evidence="2">
    <location>
        <begin position="47"/>
        <end position="67"/>
    </location>
</feature>
<dbReference type="EMBL" id="JBGUBD010000012">
    <property type="protein sequence ID" value="MFA9479858.1"/>
    <property type="molecule type" value="Genomic_DNA"/>
</dbReference>
<dbReference type="RefSeq" id="WP_425346781.1">
    <property type="nucleotide sequence ID" value="NZ_JBGUBD010000012.1"/>
</dbReference>
<keyword evidence="2" id="KW-0812">Transmembrane</keyword>
<keyword evidence="2" id="KW-0472">Membrane</keyword>
<keyword evidence="4" id="KW-1185">Reference proteome</keyword>
<name>A0ABV4UBQ6_9BACT</name>
<keyword evidence="2" id="KW-1133">Transmembrane helix</keyword>
<evidence type="ECO:0000313" key="3">
    <source>
        <dbReference type="EMBL" id="MFA9479858.1"/>
    </source>
</evidence>
<sequence length="102" mass="10959">MHLEQDPRLNLWYRRVSGRPGWVWTAALGAAVLVVLLPLVLLTLAAVIVATAVFATLSLVVAGMRFVNRLLGGGGRPGDDAHQGPAADLNASRRNVRVIERP</sequence>
<evidence type="ECO:0000313" key="4">
    <source>
        <dbReference type="Proteomes" id="UP001575105"/>
    </source>
</evidence>
<evidence type="ECO:0000256" key="1">
    <source>
        <dbReference type="SAM" id="MobiDB-lite"/>
    </source>
</evidence>
<reference evidence="3 4" key="1">
    <citation type="submission" date="2024-08" db="EMBL/GenBank/DDBJ databases">
        <title>Whole-genome sequencing of halo(alkali)philic microorganisms from hypersaline lakes.</title>
        <authorList>
            <person name="Sorokin D.Y."/>
            <person name="Merkel A.Y."/>
            <person name="Messina E."/>
            <person name="Yakimov M."/>
        </authorList>
    </citation>
    <scope>NUCLEOTIDE SEQUENCE [LARGE SCALE GENOMIC DNA]</scope>
    <source>
        <strain evidence="3 4">AB-hyl4</strain>
    </source>
</reference>
<protein>
    <submittedName>
        <fullName evidence="3">Uncharacterized protein</fullName>
    </submittedName>
</protein>
<dbReference type="Proteomes" id="UP001575105">
    <property type="component" value="Unassembled WGS sequence"/>
</dbReference>
<comment type="caution">
    <text evidence="3">The sequence shown here is derived from an EMBL/GenBank/DDBJ whole genome shotgun (WGS) entry which is preliminary data.</text>
</comment>
<proteinExistence type="predicted"/>
<organism evidence="3 4">
    <name type="scientific">Natronomicrosphaera hydrolytica</name>
    <dbReference type="NCBI Taxonomy" id="3242702"/>
    <lineage>
        <taxon>Bacteria</taxon>
        <taxon>Pseudomonadati</taxon>
        <taxon>Planctomycetota</taxon>
        <taxon>Phycisphaerae</taxon>
        <taxon>Phycisphaerales</taxon>
        <taxon>Phycisphaeraceae</taxon>
        <taxon>Natronomicrosphaera</taxon>
    </lineage>
</organism>
<feature type="region of interest" description="Disordered" evidence="1">
    <location>
        <begin position="75"/>
        <end position="102"/>
    </location>
</feature>
<gene>
    <name evidence="3" type="ORF">ACERK3_16365</name>
</gene>
<feature type="transmembrane region" description="Helical" evidence="2">
    <location>
        <begin position="21"/>
        <end position="41"/>
    </location>
</feature>